<keyword evidence="1" id="KW-0812">Transmembrane</keyword>
<evidence type="ECO:0000313" key="2">
    <source>
        <dbReference type="EMBL" id="OIJ12131.1"/>
    </source>
</evidence>
<gene>
    <name evidence="3" type="ORF">AWH56_023645</name>
    <name evidence="2" type="ORF">AWH56_14240</name>
</gene>
<keyword evidence="1" id="KW-0472">Membrane</keyword>
<organism evidence="2 4">
    <name type="scientific">Anaerobacillus isosaccharinicus</name>
    <dbReference type="NCBI Taxonomy" id="1532552"/>
    <lineage>
        <taxon>Bacteria</taxon>
        <taxon>Bacillati</taxon>
        <taxon>Bacillota</taxon>
        <taxon>Bacilli</taxon>
        <taxon>Bacillales</taxon>
        <taxon>Bacillaceae</taxon>
        <taxon>Anaerobacillus</taxon>
    </lineage>
</organism>
<reference evidence="3 4" key="3">
    <citation type="journal article" date="2019" name="Int. J. Syst. Evol. Microbiol.">
        <title>Anaerobacillus isosaccharinicus sp. nov., an alkaliphilic bacterium which degrades isosaccharinic acid.</title>
        <authorList>
            <person name="Bassil N.M."/>
            <person name="Lloyd J.R."/>
        </authorList>
    </citation>
    <scope>NUCLEOTIDE SEQUENCE [LARGE SCALE GENOMIC DNA]</scope>
    <source>
        <strain evidence="3 4">NB2006</strain>
    </source>
</reference>
<protein>
    <submittedName>
        <fullName evidence="2">Uncharacterized protein</fullName>
    </submittedName>
</protein>
<reference evidence="3 4" key="2">
    <citation type="journal article" date="2017" name="Genome Announc.">
        <title>Draft Genome Sequences of Four Alkaliphilic Bacteria Belonging to the Anaerobacillus Genus.</title>
        <authorList>
            <person name="Bassil N.M."/>
            <person name="Lloyd J.R."/>
        </authorList>
    </citation>
    <scope>NUCLEOTIDE SEQUENCE [LARGE SCALE GENOMIC DNA]</scope>
    <source>
        <strain evidence="3 4">NB2006</strain>
    </source>
</reference>
<dbReference type="RefSeq" id="WP_071317708.1">
    <property type="nucleotide sequence ID" value="NZ_CP063356.2"/>
</dbReference>
<proteinExistence type="predicted"/>
<evidence type="ECO:0000313" key="4">
    <source>
        <dbReference type="Proteomes" id="UP000180175"/>
    </source>
</evidence>
<dbReference type="EMBL" id="LQXD01000129">
    <property type="protein sequence ID" value="OIJ12131.1"/>
    <property type="molecule type" value="Genomic_DNA"/>
</dbReference>
<evidence type="ECO:0000256" key="1">
    <source>
        <dbReference type="SAM" id="Phobius"/>
    </source>
</evidence>
<name>A0A1S2LIA3_9BACI</name>
<keyword evidence="4" id="KW-1185">Reference proteome</keyword>
<keyword evidence="1" id="KW-1133">Transmembrane helix</keyword>
<evidence type="ECO:0000313" key="3">
    <source>
        <dbReference type="EMBL" id="QOY35630.1"/>
    </source>
</evidence>
<feature type="transmembrane region" description="Helical" evidence="1">
    <location>
        <begin position="6"/>
        <end position="27"/>
    </location>
</feature>
<dbReference type="KEGG" id="aia:AWH56_023645"/>
<dbReference type="EMBL" id="CP063356">
    <property type="protein sequence ID" value="QOY35630.1"/>
    <property type="molecule type" value="Genomic_DNA"/>
</dbReference>
<dbReference type="Proteomes" id="UP000180175">
    <property type="component" value="Chromosome"/>
</dbReference>
<accession>A0A1S2LIA3</accession>
<dbReference type="OrthoDB" id="10006604at2"/>
<reference evidence="3" key="4">
    <citation type="submission" date="2020-10" db="EMBL/GenBank/DDBJ databases">
        <authorList>
            <person name="Bassil N.M."/>
            <person name="Lloyd J.R."/>
        </authorList>
    </citation>
    <scope>NUCLEOTIDE SEQUENCE</scope>
    <source>
        <strain evidence="3">NB2006</strain>
    </source>
</reference>
<dbReference type="AlphaFoldDB" id="A0A1S2LIA3"/>
<feature type="transmembrane region" description="Helical" evidence="1">
    <location>
        <begin position="48"/>
        <end position="64"/>
    </location>
</feature>
<sequence>MEPTILAHIILGSILTGSIIITVFFLLRMLFAPSTQKAIFSARLRKSAIITVILFISYMGWIFIKKMLF</sequence>
<reference evidence="2 4" key="1">
    <citation type="submission" date="2016-10" db="EMBL/GenBank/DDBJ databases">
        <title>Draft genome sequences of four alkaliphilic bacteria belonging to the Anaerobacillus genus.</title>
        <authorList>
            <person name="Bassil N.M."/>
            <person name="Lloyd J.R."/>
        </authorList>
    </citation>
    <scope>NUCLEOTIDE SEQUENCE [LARGE SCALE GENOMIC DNA]</scope>
    <source>
        <strain evidence="2 4">NB2006</strain>
    </source>
</reference>